<feature type="transmembrane region" description="Helical" evidence="1">
    <location>
        <begin position="41"/>
        <end position="60"/>
    </location>
</feature>
<name>A0AAW9KHF5_CLOPF</name>
<evidence type="ECO:0000313" key="2">
    <source>
        <dbReference type="EMBL" id="MDZ7544087.1"/>
    </source>
</evidence>
<sequence>MPCIIYPPNCFYILAIPFSLATLATSFATTSATLLSKAPGIIYSSFSSSSVIMMVLGALFNEIGNRTPIVRTYLGGGAIVAIFASAALVTF</sequence>
<evidence type="ECO:0000313" key="3">
    <source>
        <dbReference type="Proteomes" id="UP001288944"/>
    </source>
</evidence>
<feature type="non-terminal residue" evidence="2">
    <location>
        <position position="91"/>
    </location>
</feature>
<dbReference type="GO" id="GO:0016020">
    <property type="term" value="C:membrane"/>
    <property type="evidence" value="ECO:0007669"/>
    <property type="project" value="InterPro"/>
</dbReference>
<accession>A0AAW9KHF5</accession>
<evidence type="ECO:0000256" key="1">
    <source>
        <dbReference type="SAM" id="Phobius"/>
    </source>
</evidence>
<dbReference type="InterPro" id="IPR004679">
    <property type="entry name" value="2-OHcarboxylate_transport"/>
</dbReference>
<dbReference type="EMBL" id="WNUR01002022">
    <property type="protein sequence ID" value="MDZ7544087.1"/>
    <property type="molecule type" value="Genomic_DNA"/>
</dbReference>
<dbReference type="AlphaFoldDB" id="A0AAW9KHF5"/>
<dbReference type="Pfam" id="PF03390">
    <property type="entry name" value="2HCT"/>
    <property type="match status" value="1"/>
</dbReference>
<comment type="caution">
    <text evidence="2">The sequence shown here is derived from an EMBL/GenBank/DDBJ whole genome shotgun (WGS) entry which is preliminary data.</text>
</comment>
<dbReference type="Proteomes" id="UP001288944">
    <property type="component" value="Unassembled WGS sequence"/>
</dbReference>
<feature type="transmembrane region" description="Helical" evidence="1">
    <location>
        <begin position="12"/>
        <end position="35"/>
    </location>
</feature>
<protein>
    <submittedName>
        <fullName evidence="2">Uncharacterized protein</fullName>
    </submittedName>
</protein>
<feature type="transmembrane region" description="Helical" evidence="1">
    <location>
        <begin position="72"/>
        <end position="90"/>
    </location>
</feature>
<keyword evidence="1" id="KW-0472">Membrane</keyword>
<reference evidence="2" key="1">
    <citation type="submission" date="2019-11" db="EMBL/GenBank/DDBJ databases">
        <title>Characterization of Clostridium perfringens isolates from swine manure treated agricultural soils.</title>
        <authorList>
            <person name="Wushke S.T."/>
        </authorList>
    </citation>
    <scope>NUCLEOTIDE SEQUENCE</scope>
    <source>
        <strain evidence="2">X62</strain>
    </source>
</reference>
<organism evidence="2 3">
    <name type="scientific">Clostridium perfringens</name>
    <dbReference type="NCBI Taxonomy" id="1502"/>
    <lineage>
        <taxon>Bacteria</taxon>
        <taxon>Bacillati</taxon>
        <taxon>Bacillota</taxon>
        <taxon>Clostridia</taxon>
        <taxon>Eubacteriales</taxon>
        <taxon>Clostridiaceae</taxon>
        <taxon>Clostridium</taxon>
    </lineage>
</organism>
<keyword evidence="1" id="KW-1133">Transmembrane helix</keyword>
<gene>
    <name evidence="2" type="ORF">GNF83_23580</name>
</gene>
<proteinExistence type="predicted"/>
<dbReference type="GO" id="GO:0008514">
    <property type="term" value="F:organic anion transmembrane transporter activity"/>
    <property type="evidence" value="ECO:0007669"/>
    <property type="project" value="InterPro"/>
</dbReference>
<keyword evidence="1" id="KW-0812">Transmembrane</keyword>